<reference evidence="2 3" key="1">
    <citation type="submission" date="2014-04" db="EMBL/GenBank/DDBJ databases">
        <authorList>
            <consortium name="DOE Joint Genome Institute"/>
            <person name="Kuo A."/>
            <person name="Tarkka M."/>
            <person name="Buscot F."/>
            <person name="Kohler A."/>
            <person name="Nagy L.G."/>
            <person name="Floudas D."/>
            <person name="Copeland A."/>
            <person name="Barry K.W."/>
            <person name="Cichocki N."/>
            <person name="Veneault-Fourrey C."/>
            <person name="LaButti K."/>
            <person name="Lindquist E.A."/>
            <person name="Lipzen A."/>
            <person name="Lundell T."/>
            <person name="Morin E."/>
            <person name="Murat C."/>
            <person name="Sun H."/>
            <person name="Tunlid A."/>
            <person name="Henrissat B."/>
            <person name="Grigoriev I.V."/>
            <person name="Hibbett D.S."/>
            <person name="Martin F."/>
            <person name="Nordberg H.P."/>
            <person name="Cantor M.N."/>
            <person name="Hua S.X."/>
        </authorList>
    </citation>
    <scope>NUCLEOTIDE SEQUENCE [LARGE SCALE GENOMIC DNA]</scope>
    <source>
        <strain evidence="2 3">F 1598</strain>
    </source>
</reference>
<dbReference type="AlphaFoldDB" id="A0A0C3BG05"/>
<dbReference type="Proteomes" id="UP000054166">
    <property type="component" value="Unassembled WGS sequence"/>
</dbReference>
<proteinExistence type="predicted"/>
<dbReference type="EMBL" id="KN832985">
    <property type="protein sequence ID" value="KIM85208.1"/>
    <property type="molecule type" value="Genomic_DNA"/>
</dbReference>
<name>A0A0C3BG05_PILCF</name>
<evidence type="ECO:0000256" key="1">
    <source>
        <dbReference type="SAM" id="MobiDB-lite"/>
    </source>
</evidence>
<organism evidence="2 3">
    <name type="scientific">Piloderma croceum (strain F 1598)</name>
    <dbReference type="NCBI Taxonomy" id="765440"/>
    <lineage>
        <taxon>Eukaryota</taxon>
        <taxon>Fungi</taxon>
        <taxon>Dikarya</taxon>
        <taxon>Basidiomycota</taxon>
        <taxon>Agaricomycotina</taxon>
        <taxon>Agaricomycetes</taxon>
        <taxon>Agaricomycetidae</taxon>
        <taxon>Atheliales</taxon>
        <taxon>Atheliaceae</taxon>
        <taxon>Piloderma</taxon>
    </lineage>
</organism>
<dbReference type="PANTHER" id="PTHR12459:SF15">
    <property type="entry name" value="TRANSMEMBRANE PROTEIN 135"/>
    <property type="match status" value="1"/>
</dbReference>
<feature type="region of interest" description="Disordered" evidence="1">
    <location>
        <begin position="610"/>
        <end position="633"/>
    </location>
</feature>
<dbReference type="HOGENOM" id="CLU_012946_2_1_1"/>
<dbReference type="InterPro" id="IPR026749">
    <property type="entry name" value="Tmem135"/>
</dbReference>
<reference evidence="3" key="2">
    <citation type="submission" date="2015-01" db="EMBL/GenBank/DDBJ databases">
        <title>Evolutionary Origins and Diversification of the Mycorrhizal Mutualists.</title>
        <authorList>
            <consortium name="DOE Joint Genome Institute"/>
            <consortium name="Mycorrhizal Genomics Consortium"/>
            <person name="Kohler A."/>
            <person name="Kuo A."/>
            <person name="Nagy L.G."/>
            <person name="Floudas D."/>
            <person name="Copeland A."/>
            <person name="Barry K.W."/>
            <person name="Cichocki N."/>
            <person name="Veneault-Fourrey C."/>
            <person name="LaButti K."/>
            <person name="Lindquist E.A."/>
            <person name="Lipzen A."/>
            <person name="Lundell T."/>
            <person name="Morin E."/>
            <person name="Murat C."/>
            <person name="Riley R."/>
            <person name="Ohm R."/>
            <person name="Sun H."/>
            <person name="Tunlid A."/>
            <person name="Henrissat B."/>
            <person name="Grigoriev I.V."/>
            <person name="Hibbett D.S."/>
            <person name="Martin F."/>
        </authorList>
    </citation>
    <scope>NUCLEOTIDE SEQUENCE [LARGE SCALE GENOMIC DNA]</scope>
    <source>
        <strain evidence="3">F 1598</strain>
    </source>
</reference>
<evidence type="ECO:0000313" key="3">
    <source>
        <dbReference type="Proteomes" id="UP000054166"/>
    </source>
</evidence>
<feature type="compositionally biased region" description="Low complexity" evidence="1">
    <location>
        <begin position="610"/>
        <end position="620"/>
    </location>
</feature>
<dbReference type="PANTHER" id="PTHR12459">
    <property type="entry name" value="TRANSMEMBRANE PROTEIN 135-RELATED"/>
    <property type="match status" value="1"/>
</dbReference>
<gene>
    <name evidence="2" type="ORF">PILCRDRAFT_817207</name>
</gene>
<sequence length="633" mass="70012">MPSSSLLQSTTEPPRKPSWIERLLPVDLLDDSIHPVQIALRTYAVSLSLSLGPSLLPFIVAPFRKEKHTRGRARSLGYVLKRELGPNGFAFAITVAVGGGAALQRLWQILEEAGQDTDNDSLLEQSDLSAVGSGSNSLESQLWVYRELRWIASGPRRAFACNLISSAIAILLLQGKGGWSRSISTPIKSIDIPLTIPIDANATKHGSSPTLDLTLLLLVRAVDAIIQCTVFRGTEIHLSSSAAHTIDILGSNGEVLVSQAGTAEARRTREEETEWRQKMTTRLDAFIFWACSGRIMWCFFYEPRRLPASYVKWINSLAHVDQRLLHALRALRKNDWSYIRGSPTHSHLLTNMARDLGYPPSWGDPAQLPAFGGTLANATWRKLGVASRPNVGGFPCEIVHGGLQQKWGLGNSCTGNAAIRIAVAFVEAMALYLPVHFLPIFLTRPSAILRVHRVVLPTILHACRSAAFLSTFVSSCWYGVCLTRSILLARLFPWISHDVWDGPYGCMMIGSLLCGSSIWIENGKRRGEMALYVLPRAIRSLFPYKWMRSGNRGIKPIERIVFIVSLASLLTAAVHRPDSLRGLSRWTFAFVMKGPNAGFWKRRKIMAQTPVVSTPRTPTPALEPLKSTSLNRT</sequence>
<protein>
    <recommendedName>
        <fullName evidence="4">Transmembrane protein 135 N-terminal domain-containing protein</fullName>
    </recommendedName>
</protein>
<evidence type="ECO:0008006" key="4">
    <source>
        <dbReference type="Google" id="ProtNLM"/>
    </source>
</evidence>
<dbReference type="OrthoDB" id="4021778at2759"/>
<keyword evidence="3" id="KW-1185">Reference proteome</keyword>
<accession>A0A0C3BG05</accession>
<dbReference type="InParanoid" id="A0A0C3BG05"/>
<evidence type="ECO:0000313" key="2">
    <source>
        <dbReference type="EMBL" id="KIM85208.1"/>
    </source>
</evidence>